<proteinExistence type="predicted"/>
<gene>
    <name evidence="1" type="ORF">EHO60_08965</name>
</gene>
<name>A0A4R9GI16_9LEPT</name>
<comment type="caution">
    <text evidence="1">The sequence shown here is derived from an EMBL/GenBank/DDBJ whole genome shotgun (WGS) entry which is preliminary data.</text>
</comment>
<evidence type="ECO:0008006" key="3">
    <source>
        <dbReference type="Google" id="ProtNLM"/>
    </source>
</evidence>
<protein>
    <recommendedName>
        <fullName evidence="3">Lipoprotein</fullName>
    </recommendedName>
</protein>
<dbReference type="Proteomes" id="UP000298458">
    <property type="component" value="Unassembled WGS sequence"/>
</dbReference>
<keyword evidence="2" id="KW-1185">Reference proteome</keyword>
<reference evidence="1" key="1">
    <citation type="journal article" date="2019" name="PLoS Negl. Trop. Dis.">
        <title>Revisiting the worldwide diversity of Leptospira species in the environment.</title>
        <authorList>
            <person name="Vincent A.T."/>
            <person name="Schiettekatte O."/>
            <person name="Bourhy P."/>
            <person name="Veyrier F.J."/>
            <person name="Picardeau M."/>
        </authorList>
    </citation>
    <scope>NUCLEOTIDE SEQUENCE [LARGE SCALE GENOMIC DNA]</scope>
    <source>
        <strain evidence="1">SSW15</strain>
    </source>
</reference>
<sequence length="208" mass="24051">MKKLTLSILFLTFIYKCNTTYDKLNIPNYDRSILNGKCRIGAAYEFENEYREYRVYNGTIKKISTADDGALVFNSIKSSILQHSEGQNALLSGNTGNRKSLTVLVKIETDYYFEVSFWGFWISALSLGFMPSRLDNAFRAVTIKAIDENGVRLLSKVYFIQTRELSSNINIILGLFFFVGDYLKENVGYYISDFENDFYHTYGRKYCQ</sequence>
<dbReference type="AlphaFoldDB" id="A0A4R9GI16"/>
<dbReference type="EMBL" id="RQET01000004">
    <property type="protein sequence ID" value="TGK12370.1"/>
    <property type="molecule type" value="Genomic_DNA"/>
</dbReference>
<organism evidence="1 2">
    <name type="scientific">Leptospira fletcheri</name>
    <dbReference type="NCBI Taxonomy" id="2484981"/>
    <lineage>
        <taxon>Bacteria</taxon>
        <taxon>Pseudomonadati</taxon>
        <taxon>Spirochaetota</taxon>
        <taxon>Spirochaetia</taxon>
        <taxon>Leptospirales</taxon>
        <taxon>Leptospiraceae</taxon>
        <taxon>Leptospira</taxon>
    </lineage>
</organism>
<evidence type="ECO:0000313" key="1">
    <source>
        <dbReference type="EMBL" id="TGK12370.1"/>
    </source>
</evidence>
<accession>A0A4R9GI16</accession>
<evidence type="ECO:0000313" key="2">
    <source>
        <dbReference type="Proteomes" id="UP000298458"/>
    </source>
</evidence>
<dbReference type="RefSeq" id="WP_135767768.1">
    <property type="nucleotide sequence ID" value="NZ_RQET01000004.1"/>
</dbReference>